<accession>A0A9W6RSA7</accession>
<dbReference type="InterPro" id="IPR001466">
    <property type="entry name" value="Beta-lactam-related"/>
</dbReference>
<dbReference type="PANTHER" id="PTHR43283">
    <property type="entry name" value="BETA-LACTAMASE-RELATED"/>
    <property type="match status" value="1"/>
</dbReference>
<feature type="chain" id="PRO_5040906077" description="Beta-lactamase-related domain-containing protein" evidence="1">
    <location>
        <begin position="19"/>
        <end position="402"/>
    </location>
</feature>
<dbReference type="InterPro" id="IPR050789">
    <property type="entry name" value="Diverse_Enzym_Activities"/>
</dbReference>
<sequence length="402" mass="43584">MSFPRKVTIAAFLVPVMATVGTLALTDVAEGHAKATDVRVAAETEQFSLPALIHIPHYPLTPVQPSSTPVRLSGTGKPLDVSYTYQGQRHTITDFLRRSSTLGFLVLHDDKVVDERYFQGQNADSRFNSWSVGKSITAAAIGVALNEGKIRSVDDPVTRYVPELKGTGYDGVPLIDVLHMASGVKWDESNYFNFTAGATAAQLRLVLGTPLTDVAKESVSERPPGTKWNYDSMDSFVLAWVLSKATGQSLASYVQDKIWKPAGMKSTLYLGKDWAGNGLGYCCYHVTTRDLGRFGLLYLNQGKAQGKQVVPAGWVRDSTRVTVPINEPGQINSAGWGYGSQWWVAPTPGDYTANGVFGQNVYVSPRNHVVIVKTSQDVLTYSSHFAELATAFRAVADAVGGS</sequence>
<reference evidence="3" key="1">
    <citation type="submission" date="2023-03" db="EMBL/GenBank/DDBJ databases">
        <title>Actinoallomurus iriomotensis NBRC 103681.</title>
        <authorList>
            <person name="Ichikawa N."/>
            <person name="Sato H."/>
            <person name="Tonouchi N."/>
        </authorList>
    </citation>
    <scope>NUCLEOTIDE SEQUENCE</scope>
    <source>
        <strain evidence="3">NBRC 103681</strain>
    </source>
</reference>
<dbReference type="SUPFAM" id="SSF56601">
    <property type="entry name" value="beta-lactamase/transpeptidase-like"/>
    <property type="match status" value="1"/>
</dbReference>
<evidence type="ECO:0000313" key="3">
    <source>
        <dbReference type="EMBL" id="GLY80914.1"/>
    </source>
</evidence>
<dbReference type="AlphaFoldDB" id="A0A9W6RSA7"/>
<gene>
    <name evidence="3" type="ORF">Airi01_091810</name>
</gene>
<comment type="caution">
    <text evidence="3">The sequence shown here is derived from an EMBL/GenBank/DDBJ whole genome shotgun (WGS) entry which is preliminary data.</text>
</comment>
<name>A0A9W6RSA7_9ACTN</name>
<dbReference type="Gene3D" id="3.40.710.10">
    <property type="entry name" value="DD-peptidase/beta-lactamase superfamily"/>
    <property type="match status" value="1"/>
</dbReference>
<evidence type="ECO:0000313" key="4">
    <source>
        <dbReference type="Proteomes" id="UP001165135"/>
    </source>
</evidence>
<feature type="signal peptide" evidence="1">
    <location>
        <begin position="1"/>
        <end position="18"/>
    </location>
</feature>
<dbReference type="Proteomes" id="UP001165135">
    <property type="component" value="Unassembled WGS sequence"/>
</dbReference>
<dbReference type="InterPro" id="IPR012338">
    <property type="entry name" value="Beta-lactam/transpept-like"/>
</dbReference>
<proteinExistence type="predicted"/>
<keyword evidence="1" id="KW-0732">Signal</keyword>
<dbReference type="EMBL" id="BSTJ01000016">
    <property type="protein sequence ID" value="GLY80914.1"/>
    <property type="molecule type" value="Genomic_DNA"/>
</dbReference>
<dbReference type="RefSeq" id="WP_285634550.1">
    <property type="nucleotide sequence ID" value="NZ_BSTJ01000016.1"/>
</dbReference>
<dbReference type="Pfam" id="PF00144">
    <property type="entry name" value="Beta-lactamase"/>
    <property type="match status" value="1"/>
</dbReference>
<organism evidence="3 4">
    <name type="scientific">Actinoallomurus iriomotensis</name>
    <dbReference type="NCBI Taxonomy" id="478107"/>
    <lineage>
        <taxon>Bacteria</taxon>
        <taxon>Bacillati</taxon>
        <taxon>Actinomycetota</taxon>
        <taxon>Actinomycetes</taxon>
        <taxon>Streptosporangiales</taxon>
        <taxon>Thermomonosporaceae</taxon>
        <taxon>Actinoallomurus</taxon>
    </lineage>
</organism>
<protein>
    <recommendedName>
        <fullName evidence="2">Beta-lactamase-related domain-containing protein</fullName>
    </recommendedName>
</protein>
<feature type="domain" description="Beta-lactamase-related" evidence="2">
    <location>
        <begin position="99"/>
        <end position="379"/>
    </location>
</feature>
<evidence type="ECO:0000259" key="2">
    <source>
        <dbReference type="Pfam" id="PF00144"/>
    </source>
</evidence>
<evidence type="ECO:0000256" key="1">
    <source>
        <dbReference type="SAM" id="SignalP"/>
    </source>
</evidence>
<dbReference type="PANTHER" id="PTHR43283:SF14">
    <property type="entry name" value="BLL8153 PROTEIN"/>
    <property type="match status" value="1"/>
</dbReference>